<protein>
    <submittedName>
        <fullName evidence="1">Uncharacterized protein</fullName>
    </submittedName>
</protein>
<dbReference type="EMBL" id="JAOYFB010000002">
    <property type="protein sequence ID" value="KAK4008734.1"/>
    <property type="molecule type" value="Genomic_DNA"/>
</dbReference>
<accession>A0ABQ9Z759</accession>
<organism evidence="1 2">
    <name type="scientific">Daphnia magna</name>
    <dbReference type="NCBI Taxonomy" id="35525"/>
    <lineage>
        <taxon>Eukaryota</taxon>
        <taxon>Metazoa</taxon>
        <taxon>Ecdysozoa</taxon>
        <taxon>Arthropoda</taxon>
        <taxon>Crustacea</taxon>
        <taxon>Branchiopoda</taxon>
        <taxon>Diplostraca</taxon>
        <taxon>Cladocera</taxon>
        <taxon>Anomopoda</taxon>
        <taxon>Daphniidae</taxon>
        <taxon>Daphnia</taxon>
    </lineage>
</organism>
<keyword evidence="2" id="KW-1185">Reference proteome</keyword>
<evidence type="ECO:0000313" key="2">
    <source>
        <dbReference type="Proteomes" id="UP001234178"/>
    </source>
</evidence>
<proteinExistence type="predicted"/>
<evidence type="ECO:0000313" key="1">
    <source>
        <dbReference type="EMBL" id="KAK4008734.1"/>
    </source>
</evidence>
<comment type="caution">
    <text evidence="1">The sequence shown here is derived from an EMBL/GenBank/DDBJ whole genome shotgun (WGS) entry which is preliminary data.</text>
</comment>
<dbReference type="Proteomes" id="UP001234178">
    <property type="component" value="Unassembled WGS sequence"/>
</dbReference>
<sequence>MTQKNANSAQRTRAHERRRIQISCIQLELKTKIKTTGSKQLLEFDSGSSFVNVIDGWDNEIQTLPSSSR</sequence>
<gene>
    <name evidence="1" type="ORF">OUZ56_013867</name>
</gene>
<name>A0ABQ9Z759_9CRUS</name>
<reference evidence="1 2" key="1">
    <citation type="journal article" date="2023" name="Nucleic Acids Res.">
        <title>The hologenome of Daphnia magna reveals possible DNA methylation and microbiome-mediated evolution of the host genome.</title>
        <authorList>
            <person name="Chaturvedi A."/>
            <person name="Li X."/>
            <person name="Dhandapani V."/>
            <person name="Marshall H."/>
            <person name="Kissane S."/>
            <person name="Cuenca-Cambronero M."/>
            <person name="Asole G."/>
            <person name="Calvet F."/>
            <person name="Ruiz-Romero M."/>
            <person name="Marangio P."/>
            <person name="Guigo R."/>
            <person name="Rago D."/>
            <person name="Mirbahai L."/>
            <person name="Eastwood N."/>
            <person name="Colbourne J.K."/>
            <person name="Zhou J."/>
            <person name="Mallon E."/>
            <person name="Orsini L."/>
        </authorList>
    </citation>
    <scope>NUCLEOTIDE SEQUENCE [LARGE SCALE GENOMIC DNA]</scope>
    <source>
        <strain evidence="1">LRV0_1</strain>
    </source>
</reference>